<evidence type="ECO:0000313" key="3">
    <source>
        <dbReference type="EMBL" id="MDS0300889.1"/>
    </source>
</evidence>
<keyword evidence="4" id="KW-1185">Reference proteome</keyword>
<dbReference type="SUPFAM" id="SSF56349">
    <property type="entry name" value="DNA breaking-rejoining enzymes"/>
    <property type="match status" value="1"/>
</dbReference>
<feature type="domain" description="Tyr recombinase" evidence="2">
    <location>
        <begin position="1"/>
        <end position="69"/>
    </location>
</feature>
<dbReference type="InterPro" id="IPR011010">
    <property type="entry name" value="DNA_brk_join_enz"/>
</dbReference>
<gene>
    <name evidence="3" type="ORF">NDI76_19240</name>
</gene>
<sequence length="75" mass="9096">MYQLVKRTVARPDIERNVNVHTFRATFAQRLKENGADIYRIKELLGYDDIRLTMIYLQMKPDELGQEYDKYYVDY</sequence>
<name>A0ABU2GKT1_9EURY</name>
<evidence type="ECO:0000313" key="4">
    <source>
        <dbReference type="Proteomes" id="UP001257060"/>
    </source>
</evidence>
<comment type="caution">
    <text evidence="3">The sequence shown here is derived from an EMBL/GenBank/DDBJ whole genome shotgun (WGS) entry which is preliminary data.</text>
</comment>
<dbReference type="PROSITE" id="PS51898">
    <property type="entry name" value="TYR_RECOMBINASE"/>
    <property type="match status" value="1"/>
</dbReference>
<dbReference type="RefSeq" id="WP_310925811.1">
    <property type="nucleotide sequence ID" value="NZ_JAMQOP010000005.1"/>
</dbReference>
<accession>A0ABU2GKT1</accession>
<organism evidence="3 4">
    <name type="scientific">Halogeometricum salsisoli</name>
    <dbReference type="NCBI Taxonomy" id="2950536"/>
    <lineage>
        <taxon>Archaea</taxon>
        <taxon>Methanobacteriati</taxon>
        <taxon>Methanobacteriota</taxon>
        <taxon>Stenosarchaea group</taxon>
        <taxon>Halobacteria</taxon>
        <taxon>Halobacteriales</taxon>
        <taxon>Haloferacaceae</taxon>
        <taxon>Halogeometricum</taxon>
    </lineage>
</organism>
<dbReference type="InterPro" id="IPR002104">
    <property type="entry name" value="Integrase_catalytic"/>
</dbReference>
<dbReference type="Pfam" id="PF00589">
    <property type="entry name" value="Phage_integrase"/>
    <property type="match status" value="1"/>
</dbReference>
<dbReference type="EMBL" id="JAMQOP010000005">
    <property type="protein sequence ID" value="MDS0300889.1"/>
    <property type="molecule type" value="Genomic_DNA"/>
</dbReference>
<protein>
    <submittedName>
        <fullName evidence="3">Tyrosine-type recombinase/integrase</fullName>
    </submittedName>
</protein>
<dbReference type="Gene3D" id="1.10.443.10">
    <property type="entry name" value="Intergrase catalytic core"/>
    <property type="match status" value="1"/>
</dbReference>
<dbReference type="Proteomes" id="UP001257060">
    <property type="component" value="Unassembled WGS sequence"/>
</dbReference>
<evidence type="ECO:0000256" key="1">
    <source>
        <dbReference type="ARBA" id="ARBA00023172"/>
    </source>
</evidence>
<proteinExistence type="predicted"/>
<evidence type="ECO:0000259" key="2">
    <source>
        <dbReference type="PROSITE" id="PS51898"/>
    </source>
</evidence>
<dbReference type="InterPro" id="IPR013762">
    <property type="entry name" value="Integrase-like_cat_sf"/>
</dbReference>
<reference evidence="3 4" key="1">
    <citation type="submission" date="2022-06" db="EMBL/GenBank/DDBJ databases">
        <title>Halogeometricum sp. a new haloarchaeum isolate from saline soil.</title>
        <authorList>
            <person name="Strakova D."/>
            <person name="Galisteo C."/>
            <person name="Sanchez-Porro C."/>
            <person name="Ventosa A."/>
        </authorList>
    </citation>
    <scope>NUCLEOTIDE SEQUENCE [LARGE SCALE GENOMIC DNA]</scope>
    <source>
        <strain evidence="3 4">S1BR25-6</strain>
    </source>
</reference>
<keyword evidence="1" id="KW-0233">DNA recombination</keyword>